<reference evidence="6 7" key="1">
    <citation type="submission" date="2013-01" db="EMBL/GenBank/DDBJ databases">
        <title>Whole genome shotgun sequence of Gordonia soli NBRC 108243.</title>
        <authorList>
            <person name="Isaki-Nakamura S."/>
            <person name="Hosoyama A."/>
            <person name="Tsuchikane K."/>
            <person name="Ando Y."/>
            <person name="Baba S."/>
            <person name="Ohji S."/>
            <person name="Hamada M."/>
            <person name="Tamura T."/>
            <person name="Yamazoe A."/>
            <person name="Yamazaki S."/>
            <person name="Fujita N."/>
        </authorList>
    </citation>
    <scope>NUCLEOTIDE SEQUENCE [LARGE SCALE GENOMIC DNA]</scope>
    <source>
        <strain evidence="6 7">NBRC 108243</strain>
    </source>
</reference>
<dbReference type="eggNOG" id="COG1402">
    <property type="taxonomic scope" value="Bacteria"/>
</dbReference>
<comment type="similarity">
    <text evidence="5">Belongs to the creatininase superfamily.</text>
</comment>
<proteinExistence type="inferred from homology"/>
<dbReference type="GO" id="GO:0009231">
    <property type="term" value="P:riboflavin biosynthetic process"/>
    <property type="evidence" value="ECO:0007669"/>
    <property type="project" value="TreeGrafter"/>
</dbReference>
<keyword evidence="3" id="KW-0378">Hydrolase</keyword>
<dbReference type="Pfam" id="PF02633">
    <property type="entry name" value="Creatininase"/>
    <property type="match status" value="1"/>
</dbReference>
<evidence type="ECO:0000313" key="7">
    <source>
        <dbReference type="Proteomes" id="UP000011666"/>
    </source>
</evidence>
<dbReference type="Gene3D" id="3.40.50.10310">
    <property type="entry name" value="Creatininase"/>
    <property type="match status" value="1"/>
</dbReference>
<dbReference type="EMBL" id="BANX01000011">
    <property type="protein sequence ID" value="GAC67762.1"/>
    <property type="molecule type" value="Genomic_DNA"/>
</dbReference>
<dbReference type="Proteomes" id="UP000011666">
    <property type="component" value="Unassembled WGS sequence"/>
</dbReference>
<dbReference type="GO" id="GO:0016811">
    <property type="term" value="F:hydrolase activity, acting on carbon-nitrogen (but not peptide) bonds, in linear amides"/>
    <property type="evidence" value="ECO:0007669"/>
    <property type="project" value="TreeGrafter"/>
</dbReference>
<keyword evidence="2" id="KW-0479">Metal-binding</keyword>
<accession>M0QJZ4</accession>
<evidence type="ECO:0000256" key="1">
    <source>
        <dbReference type="ARBA" id="ARBA00001947"/>
    </source>
</evidence>
<dbReference type="InterPro" id="IPR024087">
    <property type="entry name" value="Creatininase-like_sf"/>
</dbReference>
<dbReference type="STRING" id="1223545.GS4_11_00300"/>
<protein>
    <submittedName>
        <fullName evidence="6">Creatininase family protein</fullName>
    </submittedName>
</protein>
<keyword evidence="7" id="KW-1185">Reference proteome</keyword>
<comment type="caution">
    <text evidence="6">The sequence shown here is derived from an EMBL/GenBank/DDBJ whole genome shotgun (WGS) entry which is preliminary data.</text>
</comment>
<name>M0QJZ4_9ACTN</name>
<evidence type="ECO:0000313" key="6">
    <source>
        <dbReference type="EMBL" id="GAC67762.1"/>
    </source>
</evidence>
<dbReference type="PANTHER" id="PTHR35005">
    <property type="entry name" value="3-DEHYDRO-SCYLLO-INOSOSE HYDROLASE"/>
    <property type="match status" value="1"/>
</dbReference>
<evidence type="ECO:0000256" key="3">
    <source>
        <dbReference type="ARBA" id="ARBA00022801"/>
    </source>
</evidence>
<comment type="cofactor">
    <cofactor evidence="1">
        <name>Zn(2+)</name>
        <dbReference type="ChEBI" id="CHEBI:29105"/>
    </cofactor>
</comment>
<evidence type="ECO:0000256" key="4">
    <source>
        <dbReference type="ARBA" id="ARBA00022833"/>
    </source>
</evidence>
<sequence length="252" mass="25980">MTRPAALGQLSWPELDGSTVTLLVPLGAVEQHGPHLPLDTDSRIATAVAEGAHDRLLPSFGRSAGGSSDAMITPPRFLVAPPLHYGASGEHEAFAGTVSLGAEALGLLLLEYGRSACRWADRIVFVNGHGGNGRPLVDAVGRLRGESRDVAWFPCVLGGRDAHAGHTETSVLMHISPELVRSSHAAAGNRQPVAQLLPELRAGGVAAVSPNGVLGDPTGATAAEGRTLLESSIDALVAAVGEWSVDAQGRLV</sequence>
<gene>
    <name evidence="6" type="ORF">GS4_11_00300</name>
</gene>
<organism evidence="6 7">
    <name type="scientific">Gordonia soli NBRC 108243</name>
    <dbReference type="NCBI Taxonomy" id="1223545"/>
    <lineage>
        <taxon>Bacteria</taxon>
        <taxon>Bacillati</taxon>
        <taxon>Actinomycetota</taxon>
        <taxon>Actinomycetes</taxon>
        <taxon>Mycobacteriales</taxon>
        <taxon>Gordoniaceae</taxon>
        <taxon>Gordonia</taxon>
    </lineage>
</organism>
<dbReference type="InterPro" id="IPR023871">
    <property type="entry name" value="MftE"/>
</dbReference>
<evidence type="ECO:0000256" key="2">
    <source>
        <dbReference type="ARBA" id="ARBA00022723"/>
    </source>
</evidence>
<dbReference type="SUPFAM" id="SSF102215">
    <property type="entry name" value="Creatininase"/>
    <property type="match status" value="1"/>
</dbReference>
<evidence type="ECO:0000256" key="5">
    <source>
        <dbReference type="ARBA" id="ARBA00024029"/>
    </source>
</evidence>
<keyword evidence="4" id="KW-0862">Zinc</keyword>
<dbReference type="AlphaFoldDB" id="M0QJZ4"/>
<dbReference type="PANTHER" id="PTHR35005:SF1">
    <property type="entry name" value="2-AMINO-5-FORMYLAMINO-6-RIBOSYLAMINOPYRIMIDIN-4(3H)-ONE 5'-MONOPHOSPHATE DEFORMYLASE"/>
    <property type="match status" value="1"/>
</dbReference>
<dbReference type="RefSeq" id="WP_007619263.1">
    <property type="nucleotide sequence ID" value="NZ_BANX01000011.1"/>
</dbReference>
<dbReference type="NCBIfam" id="TIGR03964">
    <property type="entry name" value="mycofact_creat"/>
    <property type="match status" value="1"/>
</dbReference>
<dbReference type="OrthoDB" id="9801445at2"/>
<dbReference type="InterPro" id="IPR003785">
    <property type="entry name" value="Creatininase/forma_Hydrolase"/>
</dbReference>
<dbReference type="GO" id="GO:0046872">
    <property type="term" value="F:metal ion binding"/>
    <property type="evidence" value="ECO:0007669"/>
    <property type="project" value="UniProtKB-KW"/>
</dbReference>